<feature type="domain" description="Integrase catalytic" evidence="3">
    <location>
        <begin position="239"/>
        <end position="354"/>
    </location>
</feature>
<organism evidence="4 5">
    <name type="scientific">Acer yangbiense</name>
    <dbReference type="NCBI Taxonomy" id="1000413"/>
    <lineage>
        <taxon>Eukaryota</taxon>
        <taxon>Viridiplantae</taxon>
        <taxon>Streptophyta</taxon>
        <taxon>Embryophyta</taxon>
        <taxon>Tracheophyta</taxon>
        <taxon>Spermatophyta</taxon>
        <taxon>Magnoliopsida</taxon>
        <taxon>eudicotyledons</taxon>
        <taxon>Gunneridae</taxon>
        <taxon>Pentapetalae</taxon>
        <taxon>rosids</taxon>
        <taxon>malvids</taxon>
        <taxon>Sapindales</taxon>
        <taxon>Sapindaceae</taxon>
        <taxon>Hippocastanoideae</taxon>
        <taxon>Acereae</taxon>
        <taxon>Acer</taxon>
    </lineage>
</organism>
<dbReference type="EMBL" id="VAHF01000004">
    <property type="protein sequence ID" value="TXG63903.1"/>
    <property type="molecule type" value="Genomic_DNA"/>
</dbReference>
<comment type="caution">
    <text evidence="4">The sequence shown here is derived from an EMBL/GenBank/DDBJ whole genome shotgun (WGS) entry which is preliminary data.</text>
</comment>
<feature type="compositionally biased region" description="Basic and acidic residues" evidence="2">
    <location>
        <begin position="63"/>
        <end position="85"/>
    </location>
</feature>
<name>A0A5C7I2Z9_9ROSI</name>
<evidence type="ECO:0000313" key="4">
    <source>
        <dbReference type="EMBL" id="TXG63903.1"/>
    </source>
</evidence>
<dbReference type="InterPro" id="IPR012337">
    <property type="entry name" value="RNaseH-like_sf"/>
</dbReference>
<dbReference type="SUPFAM" id="SSF53098">
    <property type="entry name" value="Ribonuclease H-like"/>
    <property type="match status" value="1"/>
</dbReference>
<dbReference type="Pfam" id="PF00665">
    <property type="entry name" value="rve"/>
    <property type="match status" value="1"/>
</dbReference>
<feature type="region of interest" description="Disordered" evidence="2">
    <location>
        <begin position="38"/>
        <end position="86"/>
    </location>
</feature>
<evidence type="ECO:0000256" key="2">
    <source>
        <dbReference type="SAM" id="MobiDB-lite"/>
    </source>
</evidence>
<dbReference type="InterPro" id="IPR036397">
    <property type="entry name" value="RNaseH_sf"/>
</dbReference>
<keyword evidence="1" id="KW-0378">Hydrolase</keyword>
<evidence type="ECO:0000259" key="3">
    <source>
        <dbReference type="PROSITE" id="PS50994"/>
    </source>
</evidence>
<dbReference type="PANTHER" id="PTHR42648">
    <property type="entry name" value="TRANSPOSASE, PUTATIVE-RELATED"/>
    <property type="match status" value="1"/>
</dbReference>
<dbReference type="GO" id="GO:0008233">
    <property type="term" value="F:peptidase activity"/>
    <property type="evidence" value="ECO:0007669"/>
    <property type="project" value="UniProtKB-KW"/>
</dbReference>
<dbReference type="Pfam" id="PF22936">
    <property type="entry name" value="Pol_BBD"/>
    <property type="match status" value="1"/>
</dbReference>
<dbReference type="GO" id="GO:0006508">
    <property type="term" value="P:proteolysis"/>
    <property type="evidence" value="ECO:0007669"/>
    <property type="project" value="UniProtKB-KW"/>
</dbReference>
<proteinExistence type="predicted"/>
<keyword evidence="5" id="KW-1185">Reference proteome</keyword>
<accession>A0A5C7I2Z9</accession>
<evidence type="ECO:0000256" key="1">
    <source>
        <dbReference type="ARBA" id="ARBA00022670"/>
    </source>
</evidence>
<dbReference type="Gene3D" id="3.30.420.10">
    <property type="entry name" value="Ribonuclease H-like superfamily/Ribonuclease H"/>
    <property type="match status" value="1"/>
</dbReference>
<dbReference type="InterPro" id="IPR001584">
    <property type="entry name" value="Integrase_cat-core"/>
</dbReference>
<dbReference type="Proteomes" id="UP000323000">
    <property type="component" value="Chromosome 4"/>
</dbReference>
<reference evidence="5" key="1">
    <citation type="journal article" date="2019" name="Gigascience">
        <title>De novo genome assembly of the endangered Acer yangbiense, a plant species with extremely small populations endemic to Yunnan Province, China.</title>
        <authorList>
            <person name="Yang J."/>
            <person name="Wariss H.M."/>
            <person name="Tao L."/>
            <person name="Zhang R."/>
            <person name="Yun Q."/>
            <person name="Hollingsworth P."/>
            <person name="Dao Z."/>
            <person name="Luo G."/>
            <person name="Guo H."/>
            <person name="Ma Y."/>
            <person name="Sun W."/>
        </authorList>
    </citation>
    <scope>NUCLEOTIDE SEQUENCE [LARGE SCALE GENOMIC DNA]</scope>
    <source>
        <strain evidence="5">cv. Malutang</strain>
    </source>
</reference>
<evidence type="ECO:0000313" key="5">
    <source>
        <dbReference type="Proteomes" id="UP000323000"/>
    </source>
</evidence>
<dbReference type="InterPro" id="IPR039537">
    <property type="entry name" value="Retrotran_Ty1/copia-like"/>
</dbReference>
<dbReference type="AlphaFoldDB" id="A0A5C7I2Z9"/>
<keyword evidence="1" id="KW-0645">Protease</keyword>
<dbReference type="GO" id="GO:0003676">
    <property type="term" value="F:nucleic acid binding"/>
    <property type="evidence" value="ECO:0007669"/>
    <property type="project" value="InterPro"/>
</dbReference>
<dbReference type="PROSITE" id="PS50994">
    <property type="entry name" value="INTEGRASE"/>
    <property type="match status" value="1"/>
</dbReference>
<dbReference type="OrthoDB" id="1002641at2759"/>
<dbReference type="PANTHER" id="PTHR42648:SF18">
    <property type="entry name" value="RETROTRANSPOSON, UNCLASSIFIED-LIKE PROTEIN"/>
    <property type="match status" value="1"/>
</dbReference>
<dbReference type="GO" id="GO:0015074">
    <property type="term" value="P:DNA integration"/>
    <property type="evidence" value="ECO:0007669"/>
    <property type="project" value="InterPro"/>
</dbReference>
<dbReference type="InterPro" id="IPR054722">
    <property type="entry name" value="PolX-like_BBD"/>
</dbReference>
<protein>
    <recommendedName>
        <fullName evidence="3">Integrase catalytic domain-containing protein</fullName>
    </recommendedName>
</protein>
<gene>
    <name evidence="4" type="ORF">EZV62_010897</name>
</gene>
<sequence length="354" mass="40610">MLISLPEKFEAKVAAIEESCDLKSLTISEMISKLQAQEQSMSIRSDDVTEGAFKARHKGRQPVKRDQKKQNFDQKGGDQKGKGKMDGSLTEFAVKGKFPPSSTCKRTNHLSKNCWYKGKPQIQCNFCRKWGYSEKFYRSKPNQIQSPPTQQANYSDEQLHAEDHLFMATQACYSASKDVWYVDSGCTSHMARDSSLFTSLNRTDRTRVKLGNGEMVQEVVQYGHFNMNALRHLQSHDMVRDMPTKLELMHTDLCGPMSVSSLSENKYFILFINDLTRMTWVYFLSSKAQTFNVFKKFRAMVESDSGCNIKKLWLDNGNEYTSNEFNAFCEEMGITHQLIVSYTSKKNGVLERKK</sequence>